<dbReference type="OrthoDB" id="1274115at2759"/>
<keyword evidence="3" id="KW-0560">Oxidoreductase</keyword>
<dbReference type="PROSITE" id="PS00061">
    <property type="entry name" value="ADH_SHORT"/>
    <property type="match status" value="1"/>
</dbReference>
<protein>
    <recommendedName>
        <fullName evidence="7">Short chain oxidoreductase/dehydrogenase</fullName>
    </recommendedName>
</protein>
<evidence type="ECO:0000256" key="1">
    <source>
        <dbReference type="ARBA" id="ARBA00006484"/>
    </source>
</evidence>
<reference evidence="5 6" key="1">
    <citation type="submission" date="2017-10" db="EMBL/GenBank/DDBJ databases">
        <title>Comparative genomics in systemic dimorphic fungi from Ajellomycetaceae.</title>
        <authorList>
            <person name="Munoz J.F."/>
            <person name="Mcewen J.G."/>
            <person name="Clay O.K."/>
            <person name="Cuomo C.A."/>
        </authorList>
    </citation>
    <scope>NUCLEOTIDE SEQUENCE [LARGE SCALE GENOMIC DNA]</scope>
    <source>
        <strain evidence="5 6">UAMH5409</strain>
    </source>
</reference>
<evidence type="ECO:0000256" key="3">
    <source>
        <dbReference type="ARBA" id="ARBA00023002"/>
    </source>
</evidence>
<dbReference type="InterPro" id="IPR036291">
    <property type="entry name" value="NAD(P)-bd_dom_sf"/>
</dbReference>
<keyword evidence="6" id="KW-1185">Reference proteome</keyword>
<dbReference type="PANTHER" id="PTHR43976:SF16">
    <property type="entry name" value="SHORT-CHAIN DEHYDROGENASE_REDUCTASE FAMILY PROTEIN"/>
    <property type="match status" value="1"/>
</dbReference>
<dbReference type="STRING" id="1447875.A0A2B7WTN8"/>
<comment type="similarity">
    <text evidence="1 4">Belongs to the short-chain dehydrogenases/reductases (SDR) family.</text>
</comment>
<dbReference type="SUPFAM" id="SSF51735">
    <property type="entry name" value="NAD(P)-binding Rossmann-fold domains"/>
    <property type="match status" value="1"/>
</dbReference>
<dbReference type="Proteomes" id="UP000223968">
    <property type="component" value="Unassembled WGS sequence"/>
</dbReference>
<dbReference type="AlphaFoldDB" id="A0A2B7WTN8"/>
<evidence type="ECO:0000313" key="5">
    <source>
        <dbReference type="EMBL" id="PGG99841.1"/>
    </source>
</evidence>
<dbReference type="Pfam" id="PF00106">
    <property type="entry name" value="adh_short"/>
    <property type="match status" value="1"/>
</dbReference>
<dbReference type="EMBL" id="PDNB01000196">
    <property type="protein sequence ID" value="PGG99841.1"/>
    <property type="molecule type" value="Genomic_DNA"/>
</dbReference>
<dbReference type="InterPro" id="IPR002347">
    <property type="entry name" value="SDR_fam"/>
</dbReference>
<name>A0A2B7WTN8_9EURO</name>
<proteinExistence type="inferred from homology"/>
<sequence length="285" mass="30398">MADSPVWFITGASSGFGAVLAEAALKAGNRVIATARNPEKARRELPHIEALGGKWLHLDVTSADVRRKVEDVVQEYGRIDVAVNNAGYSLIGAVEDMSESEIEQQFSTNVYGPIRIMQAVIPSMRARKSGTIVNVSSIAGLDGRPSCSMYAGTKFALEGISEALARDLAPFNVRVLLVEPGAFRTGFASAILAPASGTCKAYQGTPLAQVQDYLREINGKQPGDPIKAAARIIEVVTGTGMGAGKTELLRLPLGPDCMQRARSKVQALKENLDAMEEIAMSTDYS</sequence>
<gene>
    <name evidence="5" type="ORF">AJ79_08393</name>
</gene>
<evidence type="ECO:0008006" key="7">
    <source>
        <dbReference type="Google" id="ProtNLM"/>
    </source>
</evidence>
<dbReference type="InterPro" id="IPR020904">
    <property type="entry name" value="Sc_DH/Rdtase_CS"/>
</dbReference>
<evidence type="ECO:0000256" key="4">
    <source>
        <dbReference type="RuleBase" id="RU000363"/>
    </source>
</evidence>
<comment type="caution">
    <text evidence="5">The sequence shown here is derived from an EMBL/GenBank/DDBJ whole genome shotgun (WGS) entry which is preliminary data.</text>
</comment>
<dbReference type="Gene3D" id="3.40.50.720">
    <property type="entry name" value="NAD(P)-binding Rossmann-like Domain"/>
    <property type="match status" value="1"/>
</dbReference>
<dbReference type="GO" id="GO:0016491">
    <property type="term" value="F:oxidoreductase activity"/>
    <property type="evidence" value="ECO:0007669"/>
    <property type="project" value="UniProtKB-KW"/>
</dbReference>
<dbReference type="PANTHER" id="PTHR43976">
    <property type="entry name" value="SHORT CHAIN DEHYDROGENASE"/>
    <property type="match status" value="1"/>
</dbReference>
<dbReference type="PRINTS" id="PR00081">
    <property type="entry name" value="GDHRDH"/>
</dbReference>
<dbReference type="PRINTS" id="PR00080">
    <property type="entry name" value="SDRFAMILY"/>
</dbReference>
<evidence type="ECO:0000313" key="6">
    <source>
        <dbReference type="Proteomes" id="UP000223968"/>
    </source>
</evidence>
<accession>A0A2B7WTN8</accession>
<dbReference type="InterPro" id="IPR051911">
    <property type="entry name" value="SDR_oxidoreductase"/>
</dbReference>
<evidence type="ECO:0000256" key="2">
    <source>
        <dbReference type="ARBA" id="ARBA00022857"/>
    </source>
</evidence>
<keyword evidence="2" id="KW-0521">NADP</keyword>
<organism evidence="5 6">
    <name type="scientific">Helicocarpus griseus UAMH5409</name>
    <dbReference type="NCBI Taxonomy" id="1447875"/>
    <lineage>
        <taxon>Eukaryota</taxon>
        <taxon>Fungi</taxon>
        <taxon>Dikarya</taxon>
        <taxon>Ascomycota</taxon>
        <taxon>Pezizomycotina</taxon>
        <taxon>Eurotiomycetes</taxon>
        <taxon>Eurotiomycetidae</taxon>
        <taxon>Onygenales</taxon>
        <taxon>Ajellomycetaceae</taxon>
        <taxon>Helicocarpus</taxon>
    </lineage>
</organism>
<dbReference type="CDD" id="cd05374">
    <property type="entry name" value="17beta-HSD-like_SDR_c"/>
    <property type="match status" value="1"/>
</dbReference>